<evidence type="ECO:0000256" key="4">
    <source>
        <dbReference type="ARBA" id="ARBA00022679"/>
    </source>
</evidence>
<keyword evidence="5" id="KW-0479">Metal-binding</keyword>
<feature type="domain" description="Alpha-glucan water dikinase phosphohistidine-like" evidence="13">
    <location>
        <begin position="690"/>
        <end position="754"/>
    </location>
</feature>
<dbReference type="GO" id="GO:0046872">
    <property type="term" value="F:metal ion binding"/>
    <property type="evidence" value="ECO:0007669"/>
    <property type="project" value="UniProtKB-KW"/>
</dbReference>
<keyword evidence="9" id="KW-0460">Magnesium</keyword>
<evidence type="ECO:0000259" key="13">
    <source>
        <dbReference type="Pfam" id="PF22973"/>
    </source>
</evidence>
<evidence type="ECO:0000256" key="1">
    <source>
        <dbReference type="ARBA" id="ARBA00001946"/>
    </source>
</evidence>
<keyword evidence="6" id="KW-0547">Nucleotide-binding</keyword>
<evidence type="ECO:0000256" key="10">
    <source>
        <dbReference type="ARBA" id="ARBA00023277"/>
    </source>
</evidence>
<dbReference type="GO" id="GO:0005524">
    <property type="term" value="F:ATP binding"/>
    <property type="evidence" value="ECO:0007669"/>
    <property type="project" value="UniProtKB-KW"/>
</dbReference>
<name>A0A7S2FEJ0_9CHLO</name>
<dbReference type="InterPro" id="IPR002192">
    <property type="entry name" value="PPDK_AMP/ATP-bd"/>
</dbReference>
<dbReference type="Gene3D" id="3.30.1490.20">
    <property type="entry name" value="ATP-grasp fold, A domain"/>
    <property type="match status" value="1"/>
</dbReference>
<dbReference type="PANTHER" id="PTHR46999">
    <property type="entry name" value="ALPHA-GLUCAN WATER DIKINASE 1, CHLOROPLASTIC-RELATED"/>
    <property type="match status" value="1"/>
</dbReference>
<dbReference type="Pfam" id="PF23166">
    <property type="entry name" value="Ig_N_CWD1"/>
    <property type="match status" value="1"/>
</dbReference>
<keyword evidence="7" id="KW-0418">Kinase</keyword>
<evidence type="ECO:0000259" key="14">
    <source>
        <dbReference type="Pfam" id="PF23166"/>
    </source>
</evidence>
<dbReference type="AlphaFoldDB" id="A0A7S2FEJ0"/>
<evidence type="ECO:0000256" key="5">
    <source>
        <dbReference type="ARBA" id="ARBA00022723"/>
    </source>
</evidence>
<dbReference type="SUPFAM" id="SSF56059">
    <property type="entry name" value="Glutathione synthetase ATP-binding domain-like"/>
    <property type="match status" value="1"/>
</dbReference>
<dbReference type="GO" id="GO:0016301">
    <property type="term" value="F:kinase activity"/>
    <property type="evidence" value="ECO:0007669"/>
    <property type="project" value="UniProtKB-KW"/>
</dbReference>
<evidence type="ECO:0000256" key="7">
    <source>
        <dbReference type="ARBA" id="ARBA00022777"/>
    </source>
</evidence>
<dbReference type="Pfam" id="PF22973">
    <property type="entry name" value="GWD1_pHisD"/>
    <property type="match status" value="1"/>
</dbReference>
<sequence>MFALSQSSFSKSARNSIGGNVRQHHHQHQHASSSRYTAGAHSSGFRHSPVVQAATTTAQPSVQLNTAQNSQPRKIRAIEFAKTVKGGAVNVRVNVKPVNADNALITIEVADANGEDTSNLAVHWAITKEGSDDWQVPPENITLPDGSVPFGDGIATRTPLPFSIVVPTNAVGDEDEIASLVAIVVKPGGGDEEWMHADDGVPFVAPLGAHMQGSTLIKKFARMERDGDMNNFKRYCTANETVGEIIAAADEDAGMAKGGAAALFTWIRMAETRALPLYEGHNYQTKDMVHVSEVLACKVALAATRSDETGRLFRLLMGNLPRGGGGGDDIRMGILNVMRDNGIKEGHRPGIECKFIQQWHQKLHSSTTPDDVAICEAYLHFLRGSGDWNDFWWHLNEYGNLTQEDLSKMKVGWKNQDGITGPAVHLPHVHDAFVWFRGVLRQTHSGIQLDRANEFAHWVMDEGLQHEMNDMLANRNEWWVPGKIVELRSRLQHSWRGQEDGYAARDALHLDIALERHFRGMIEAMDVDAMSADDVADTLRLALESGALASSGEAMCLASGLWSRINAEKNWGDARWLSVAASGLDFVALALEEEMDSLARLVSPASVEIGRAGKADESYIVNFGEECVRGHPLFVCSRLIQALQRSVRQSAGIGPWTVVGAGVNGDGTATGVPVNQLLDTLQGPAATAAVQELAGGSPVVLISETLDGLEDIPPGVAAVLSKSGVDLLSHVALRARQSGALLATCSDDQYWDALVTSLTATPSPVRVTVDISTGTVDVSEGDAVAAATSSSSAKAAAGAVSLSPVDTSISSWAVAPAEYAPGVVGGKSSNLATLAQLASEISSMTGVDVRVPQSIAMPFGSLERTLAMPENADASSALDEALAALDAATDNDGTLSALANAQNAVLQLQMPDGLAAEVAASAQTAGLTSLASASSDDWWPAVRQVWASKWNLRAHSSRVALGVAEADLQMAVLLMEVVPSDYAFVLHSRNPVNTDDESVLGEVVVGLGETLVGNHPGSAMRFTAATPEQVIVAALPSKLEAMKMMESSVICRSDSNGEDLENFAGAGLYDSFMTNGVSTHTVNYANEPLLWDASFCTSLGGKLAGVAKTLETLLGAPQDIEGAVVGDVVYLLQARPQQL</sequence>
<gene>
    <name evidence="15" type="ORF">PPRO1471_LOCUS7700</name>
</gene>
<evidence type="ECO:0000313" key="15">
    <source>
        <dbReference type="EMBL" id="CAD9391100.1"/>
    </source>
</evidence>
<keyword evidence="10" id="KW-0119">Carbohydrate metabolism</keyword>
<dbReference type="InterPro" id="IPR013815">
    <property type="entry name" value="ATP_grasp_subdomain_1"/>
</dbReference>
<dbReference type="InterPro" id="IPR054481">
    <property type="entry name" value="GWD1_pHisD"/>
</dbReference>
<feature type="domain" description="Pyruvate phosphate dikinase AMP/ATP-binding" evidence="12">
    <location>
        <begin position="928"/>
        <end position="1138"/>
    </location>
</feature>
<evidence type="ECO:0008006" key="16">
    <source>
        <dbReference type="Google" id="ProtNLM"/>
    </source>
</evidence>
<comment type="subunit">
    <text evidence="3">Homodimer.</text>
</comment>
<evidence type="ECO:0000256" key="3">
    <source>
        <dbReference type="ARBA" id="ARBA00011738"/>
    </source>
</evidence>
<accession>A0A7S2FEJ0</accession>
<evidence type="ECO:0000256" key="11">
    <source>
        <dbReference type="SAM" id="MobiDB-lite"/>
    </source>
</evidence>
<dbReference type="PANTHER" id="PTHR46999:SF2">
    <property type="entry name" value="CARBOHYDRATE-BINDING MODULE FAMILY 45 PROTEIN"/>
    <property type="match status" value="1"/>
</dbReference>
<feature type="compositionally biased region" description="Polar residues" evidence="11">
    <location>
        <begin position="1"/>
        <end position="18"/>
    </location>
</feature>
<evidence type="ECO:0000256" key="8">
    <source>
        <dbReference type="ARBA" id="ARBA00022840"/>
    </source>
</evidence>
<protein>
    <recommendedName>
        <fullName evidence="16">Pyruvate phosphate dikinase AMP/ATP-binding domain-containing protein</fullName>
    </recommendedName>
</protein>
<dbReference type="Pfam" id="PF01326">
    <property type="entry name" value="PPDK_N"/>
    <property type="match status" value="1"/>
</dbReference>
<evidence type="ECO:0000256" key="6">
    <source>
        <dbReference type="ARBA" id="ARBA00022741"/>
    </source>
</evidence>
<keyword evidence="4" id="KW-0808">Transferase</keyword>
<proteinExistence type="inferred from homology"/>
<comment type="cofactor">
    <cofactor evidence="1">
        <name>Mg(2+)</name>
        <dbReference type="ChEBI" id="CHEBI:18420"/>
    </cofactor>
</comment>
<organism evidence="15">
    <name type="scientific">Pycnococcus provasolii</name>
    <dbReference type="NCBI Taxonomy" id="41880"/>
    <lineage>
        <taxon>Eukaryota</taxon>
        <taxon>Viridiplantae</taxon>
        <taxon>Chlorophyta</taxon>
        <taxon>Pseudoscourfieldiophyceae</taxon>
        <taxon>Pseudoscourfieldiales</taxon>
        <taxon>Pycnococcaceae</taxon>
        <taxon>Pycnococcus</taxon>
    </lineage>
</organism>
<feature type="domain" description="Alpha-glucan water dikinase-like N-terminal Ig-like" evidence="14">
    <location>
        <begin position="88"/>
        <end position="161"/>
    </location>
</feature>
<evidence type="ECO:0000259" key="12">
    <source>
        <dbReference type="Pfam" id="PF01326"/>
    </source>
</evidence>
<keyword evidence="8" id="KW-0067">ATP-binding</keyword>
<evidence type="ECO:0000256" key="2">
    <source>
        <dbReference type="ARBA" id="ARBA00007837"/>
    </source>
</evidence>
<reference evidence="15" key="1">
    <citation type="submission" date="2021-01" db="EMBL/GenBank/DDBJ databases">
        <authorList>
            <person name="Corre E."/>
            <person name="Pelletier E."/>
            <person name="Niang G."/>
            <person name="Scheremetjew M."/>
            <person name="Finn R."/>
            <person name="Kale V."/>
            <person name="Holt S."/>
            <person name="Cochrane G."/>
            <person name="Meng A."/>
            <person name="Brown T."/>
            <person name="Cohen L."/>
        </authorList>
    </citation>
    <scope>NUCLEOTIDE SEQUENCE</scope>
    <source>
        <strain evidence="15">RCC733</strain>
    </source>
</reference>
<feature type="region of interest" description="Disordered" evidence="11">
    <location>
        <begin position="1"/>
        <end position="46"/>
    </location>
</feature>
<comment type="similarity">
    <text evidence="2">Belongs to the PEP-utilizing enzyme family.</text>
</comment>
<evidence type="ECO:0000256" key="9">
    <source>
        <dbReference type="ARBA" id="ARBA00022842"/>
    </source>
</evidence>
<dbReference type="Gene3D" id="3.30.470.20">
    <property type="entry name" value="ATP-grasp fold, B domain"/>
    <property type="match status" value="1"/>
</dbReference>
<dbReference type="EMBL" id="HBGR01011592">
    <property type="protein sequence ID" value="CAD9391100.1"/>
    <property type="molecule type" value="Transcribed_RNA"/>
</dbReference>
<dbReference type="InterPro" id="IPR056301">
    <property type="entry name" value="GWD-like_N_Ig"/>
</dbReference>